<protein>
    <submittedName>
        <fullName evidence="2">Maltodextrin glycosyltransferase</fullName>
    </submittedName>
</protein>
<reference evidence="2" key="1">
    <citation type="journal article" date="2020" name="mSystems">
        <title>Genome- and Community-Level Interaction Insights into Carbon Utilization and Element Cycling Functions of Hydrothermarchaeota in Hydrothermal Sediment.</title>
        <authorList>
            <person name="Zhou Z."/>
            <person name="Liu Y."/>
            <person name="Xu W."/>
            <person name="Pan J."/>
            <person name="Luo Z.H."/>
            <person name="Li M."/>
        </authorList>
    </citation>
    <scope>NUCLEOTIDE SEQUENCE [LARGE SCALE GENOMIC DNA]</scope>
    <source>
        <strain evidence="2">HyVt-80</strain>
    </source>
</reference>
<evidence type="ECO:0000313" key="2">
    <source>
        <dbReference type="EMBL" id="HHF08784.1"/>
    </source>
</evidence>
<dbReference type="Proteomes" id="UP000886129">
    <property type="component" value="Unassembled WGS sequence"/>
</dbReference>
<name>A0A7C5DVH5_9BACT</name>
<dbReference type="Gene3D" id="3.20.20.80">
    <property type="entry name" value="Glycosidases"/>
    <property type="match status" value="1"/>
</dbReference>
<organism evidence="2">
    <name type="scientific">Kosmotoga arenicorallina</name>
    <dbReference type="NCBI Taxonomy" id="688066"/>
    <lineage>
        <taxon>Bacteria</taxon>
        <taxon>Thermotogati</taxon>
        <taxon>Thermotogota</taxon>
        <taxon>Thermotogae</taxon>
        <taxon>Kosmotogales</taxon>
        <taxon>Kosmotogaceae</taxon>
        <taxon>Kosmotoga</taxon>
    </lineage>
</organism>
<dbReference type="AlphaFoldDB" id="A0A7C5DVH5"/>
<dbReference type="EMBL" id="DRTH01000199">
    <property type="protein sequence ID" value="HHF08784.1"/>
    <property type="molecule type" value="Genomic_DNA"/>
</dbReference>
<dbReference type="GO" id="GO:0009313">
    <property type="term" value="P:oligosaccharide catabolic process"/>
    <property type="evidence" value="ECO:0007669"/>
    <property type="project" value="TreeGrafter"/>
</dbReference>
<dbReference type="PANTHER" id="PTHR10357:SF179">
    <property type="entry name" value="NEUTRAL AND BASIC AMINO ACID TRANSPORT PROTEIN RBAT"/>
    <property type="match status" value="1"/>
</dbReference>
<dbReference type="PANTHER" id="PTHR10357">
    <property type="entry name" value="ALPHA-AMYLASE FAMILY MEMBER"/>
    <property type="match status" value="1"/>
</dbReference>
<accession>A0A7C5DVH5</accession>
<proteinExistence type="predicted"/>
<evidence type="ECO:0000259" key="1">
    <source>
        <dbReference type="Pfam" id="PF00128"/>
    </source>
</evidence>
<dbReference type="InterPro" id="IPR006047">
    <property type="entry name" value="GH13_cat_dom"/>
</dbReference>
<dbReference type="GO" id="GO:0004556">
    <property type="term" value="F:alpha-amylase activity"/>
    <property type="evidence" value="ECO:0007669"/>
    <property type="project" value="TreeGrafter"/>
</dbReference>
<dbReference type="InterPro" id="IPR017853">
    <property type="entry name" value="GH"/>
</dbReference>
<sequence length="671" mass="77313">MYLKKINSLLAERIESGTVNFSIPREWFPPRYEGTVKLSGKWIFVNPYEFGSSICSFILSRGKEGVNYLQPLSRINKETTPDWIQKANIYGAFIRSTSAYGHLHPDHYDPMDAEGYTESGTILKMLFMLPYLSAMGFDAIYFLPVTKYSDLFKKGEIGSPYSVKNVFEIDPRYHDTLLDGMKTDEEFKAFIEAAHILGIRIILDFIPRTAARDSELILDHPEWFYWIDVAELENYFPPKIPELGFEIPSNQNLEIIYANPDVQKHLKKFKLAPNITNPEKWDNFVAANKNNPEFLNELAKTFGVITPPGFSDWVNDTQPTWDDITFLRFYHDHPAEAAKYLKNPASQPPYILYDVIKASLFPGNEPITELWKTIEGIMPYFNKKFGVDAARLDMGHALPVELEKSIIQKAHKTDPAFAVIAEELVMENDEKSKKSGYSGILGNTWWMESRIKEGKLKELCYKVLPNLKISTLGAAETPDTPRAATRKGEKLFSKFATTLNYFLPNAIPFVNSGQEIFEIQPMNLGLDNSEEGRFVLPRDDRFYGKLAFFDHYVLHWNSNDNMIKLISSLSKVRSENLDLITPDYLRLLFENETRLIGYLYWNSKKGLLLIANADLYNSKEIFIDLGYYTWKEKHDVRWRIRNYREDNSLWKTSGTLNFTASPGEIMIATIE</sequence>
<dbReference type="CDD" id="cd11335">
    <property type="entry name" value="AmyAc_MTase_N"/>
    <property type="match status" value="1"/>
</dbReference>
<dbReference type="SUPFAM" id="SSF51445">
    <property type="entry name" value="(Trans)glycosidases"/>
    <property type="match status" value="1"/>
</dbReference>
<dbReference type="Pfam" id="PF00128">
    <property type="entry name" value="Alpha-amylase"/>
    <property type="match status" value="1"/>
</dbReference>
<comment type="caution">
    <text evidence="2">The sequence shown here is derived from an EMBL/GenBank/DDBJ whole genome shotgun (WGS) entry which is preliminary data.</text>
</comment>
<gene>
    <name evidence="2" type="ORF">ENL26_03315</name>
</gene>
<feature type="domain" description="Glycosyl hydrolase family 13 catalytic" evidence="1">
    <location>
        <begin position="128"/>
        <end position="210"/>
    </location>
</feature>